<feature type="region of interest" description="Disordered" evidence="13">
    <location>
        <begin position="374"/>
        <end position="586"/>
    </location>
</feature>
<dbReference type="PRINTS" id="PR00783">
    <property type="entry name" value="MINTRINSICP"/>
</dbReference>
<feature type="region of interest" description="Disordered" evidence="13">
    <location>
        <begin position="223"/>
        <end position="252"/>
    </location>
</feature>
<evidence type="ECO:0000256" key="6">
    <source>
        <dbReference type="ARBA" id="ARBA00022692"/>
    </source>
</evidence>
<organism evidence="17 18">
    <name type="scientific">Rhizoctonia solani</name>
    <dbReference type="NCBI Taxonomy" id="456999"/>
    <lineage>
        <taxon>Eukaryota</taxon>
        <taxon>Fungi</taxon>
        <taxon>Dikarya</taxon>
        <taxon>Basidiomycota</taxon>
        <taxon>Agaricomycotina</taxon>
        <taxon>Agaricomycetes</taxon>
        <taxon>Cantharellales</taxon>
        <taxon>Ceratobasidiaceae</taxon>
        <taxon>Rhizoctonia</taxon>
    </lineage>
</organism>
<feature type="compositionally biased region" description="Basic and acidic residues" evidence="13">
    <location>
        <begin position="1"/>
        <end position="15"/>
    </location>
</feature>
<feature type="domain" description="ESF1 RRM" evidence="16">
    <location>
        <begin position="175"/>
        <end position="336"/>
    </location>
</feature>
<feature type="transmembrane region" description="Helical" evidence="14">
    <location>
        <begin position="826"/>
        <end position="843"/>
    </location>
</feature>
<dbReference type="FunFam" id="1.20.1080.10:FF:000014">
    <property type="entry name" value="Aquaporin 1"/>
    <property type="match status" value="1"/>
</dbReference>
<evidence type="ECO:0000259" key="16">
    <source>
        <dbReference type="Pfam" id="PF25121"/>
    </source>
</evidence>
<keyword evidence="6 14" id="KW-0812">Transmembrane</keyword>
<keyword evidence="7" id="KW-0677">Repeat</keyword>
<feature type="region of interest" description="Disordered" evidence="13">
    <location>
        <begin position="967"/>
        <end position="1019"/>
    </location>
</feature>
<protein>
    <submittedName>
        <fullName evidence="17">Uncharacterized protein</fullName>
    </submittedName>
</protein>
<dbReference type="Gene3D" id="1.20.1080.10">
    <property type="entry name" value="Glycerol uptake facilitator protein"/>
    <property type="match status" value="1"/>
</dbReference>
<dbReference type="InterPro" id="IPR056750">
    <property type="entry name" value="RRM_ESF1"/>
</dbReference>
<feature type="region of interest" description="Disordered" evidence="13">
    <location>
        <begin position="628"/>
        <end position="653"/>
    </location>
</feature>
<evidence type="ECO:0000313" key="18">
    <source>
        <dbReference type="Proteomes" id="UP000663843"/>
    </source>
</evidence>
<evidence type="ECO:0000256" key="12">
    <source>
        <dbReference type="ARBA" id="ARBA00023242"/>
    </source>
</evidence>
<keyword evidence="9" id="KW-0175">Coiled coil</keyword>
<feature type="transmembrane region" description="Helical" evidence="14">
    <location>
        <begin position="720"/>
        <end position="741"/>
    </location>
</feature>
<evidence type="ECO:0000256" key="3">
    <source>
        <dbReference type="ARBA" id="ARBA00006175"/>
    </source>
</evidence>
<dbReference type="InterPro" id="IPR023271">
    <property type="entry name" value="Aquaporin-like"/>
</dbReference>
<evidence type="ECO:0000256" key="1">
    <source>
        <dbReference type="ARBA" id="ARBA00004141"/>
    </source>
</evidence>
<keyword evidence="8 14" id="KW-1133">Transmembrane helix</keyword>
<comment type="subcellular location">
    <subcellularLocation>
        <location evidence="1">Membrane</location>
        <topology evidence="1">Multi-pass membrane protein</topology>
    </subcellularLocation>
    <subcellularLocation>
        <location evidence="2">Nucleus</location>
        <location evidence="2">Nucleolus</location>
    </subcellularLocation>
</comment>
<keyword evidence="10 14" id="KW-0472">Membrane</keyword>
<feature type="compositionally biased region" description="Basic residues" evidence="13">
    <location>
        <begin position="566"/>
        <end position="575"/>
    </location>
</feature>
<feature type="region of interest" description="Disordered" evidence="13">
    <location>
        <begin position="1"/>
        <end position="58"/>
    </location>
</feature>
<dbReference type="SUPFAM" id="SSF81338">
    <property type="entry name" value="Aquaporin-like"/>
    <property type="match status" value="1"/>
</dbReference>
<feature type="domain" description="NUC153" evidence="15">
    <location>
        <begin position="595"/>
        <end position="623"/>
    </location>
</feature>
<dbReference type="PANTHER" id="PTHR12202:SF0">
    <property type="entry name" value="ESF1 HOMOLOG"/>
    <property type="match status" value="1"/>
</dbReference>
<evidence type="ECO:0000256" key="11">
    <source>
        <dbReference type="ARBA" id="ARBA00023180"/>
    </source>
</evidence>
<dbReference type="Pfam" id="PF25121">
    <property type="entry name" value="RRM_ESF1"/>
    <property type="match status" value="1"/>
</dbReference>
<feature type="transmembrane region" description="Helical" evidence="14">
    <location>
        <begin position="863"/>
        <end position="881"/>
    </location>
</feature>
<feature type="compositionally biased region" description="Acidic residues" evidence="13">
    <location>
        <begin position="106"/>
        <end position="117"/>
    </location>
</feature>
<feature type="compositionally biased region" description="Basic and acidic residues" evidence="13">
    <location>
        <begin position="223"/>
        <end position="247"/>
    </location>
</feature>
<evidence type="ECO:0000256" key="14">
    <source>
        <dbReference type="SAM" id="Phobius"/>
    </source>
</evidence>
<evidence type="ECO:0000256" key="2">
    <source>
        <dbReference type="ARBA" id="ARBA00004604"/>
    </source>
</evidence>
<comment type="caution">
    <text evidence="17">The sequence shown here is derived from an EMBL/GenBank/DDBJ whole genome shotgun (WGS) entry which is preliminary data.</text>
</comment>
<evidence type="ECO:0000256" key="9">
    <source>
        <dbReference type="ARBA" id="ARBA00023054"/>
    </source>
</evidence>
<dbReference type="AlphaFoldDB" id="A0A8H3DEA9"/>
<reference evidence="17" key="1">
    <citation type="submission" date="2021-01" db="EMBL/GenBank/DDBJ databases">
        <authorList>
            <person name="Kaushik A."/>
        </authorList>
    </citation>
    <scope>NUCLEOTIDE SEQUENCE</scope>
    <source>
        <strain evidence="17">AG2-2IIIB</strain>
    </source>
</reference>
<feature type="compositionally biased region" description="Acidic residues" evidence="13">
    <location>
        <begin position="422"/>
        <end position="433"/>
    </location>
</feature>
<feature type="compositionally biased region" description="Basic residues" evidence="13">
    <location>
        <begin position="468"/>
        <end position="482"/>
    </location>
</feature>
<feature type="transmembrane region" description="Helical" evidence="14">
    <location>
        <begin position="933"/>
        <end position="953"/>
    </location>
</feature>
<dbReference type="EMBL" id="CAJMWT010007591">
    <property type="protein sequence ID" value="CAE6526885.1"/>
    <property type="molecule type" value="Genomic_DNA"/>
</dbReference>
<evidence type="ECO:0000313" key="17">
    <source>
        <dbReference type="EMBL" id="CAE6526885.1"/>
    </source>
</evidence>
<feature type="transmembrane region" description="Helical" evidence="14">
    <location>
        <begin position="893"/>
        <end position="913"/>
    </location>
</feature>
<dbReference type="InterPro" id="IPR000425">
    <property type="entry name" value="MIP"/>
</dbReference>
<proteinExistence type="inferred from homology"/>
<keyword evidence="5" id="KW-0813">Transport</keyword>
<keyword evidence="12" id="KW-0539">Nucleus</keyword>
<feature type="transmembrane region" description="Helical" evidence="14">
    <location>
        <begin position="776"/>
        <end position="795"/>
    </location>
</feature>
<name>A0A8H3DEA9_9AGAM</name>
<evidence type="ECO:0000256" key="5">
    <source>
        <dbReference type="ARBA" id="ARBA00022448"/>
    </source>
</evidence>
<feature type="transmembrane region" description="Helical" evidence="14">
    <location>
        <begin position="801"/>
        <end position="819"/>
    </location>
</feature>
<dbReference type="Pfam" id="PF00230">
    <property type="entry name" value="MIP"/>
    <property type="match status" value="1"/>
</dbReference>
<gene>
    <name evidence="17" type="ORF">RDB_LOCUS173058</name>
</gene>
<sequence length="1019" mass="112985">MSDPRFTRLKSDPRFRKPKRSKNKVVVDSRFKSLLGEDDDSTGKKTTQKARIDKYGRKIPKSKDKENLRRFYRLDEDEEIDSKSTAPVIDYARGEVLMESSSEGEGSNDSDDSDAEEVAIGRQVPQPSTSKGKKAGELLDVDLDESTFAELDAQAKVYTSNVPEEDGPQEAANPTSRLAAVNLDWDHVTAAHLFRVTTSVLPEGGKAKVLRVTVYPSDFGRERMEREEREGPPKELFKKGRGARADEVDSDEEVNAETIFTTQDGEDDYDDDALRQYQLDRLRYYYAIITCNSPSTASHIYNELHGTELERSANVFDLSYVPEDMEFTQEIRDECTSEAQASTKGMNFVTDALRHSKVKLTWDDDDPERNKITRRRMTRKEVEEEDFHALLASSSEDEDEDETSESKRQGRERLRGLLLGGDNDELPEGWGNDDDGKGKSGDLEITFMPALSSKAPVNEEDETTLDRYRRKQKEKREQKKAKRADPDPVADNGESGDEFFGEDGDAEPAPSSKPEKKTKGVKPSELSHNDAELELLLAPDPNAIDKEPKHFDMRAVIKAEKANRSGGKKSRRRDKKGASVNEAENGQDFHIDVKDERFTVLHEDHEFAIDPSNPHFQNTKAMKALLDERSKRQRERQTQEETQAREKVKVARENASDDRSLKSIVESVKRKSSAGRPGAFKARGSELLFPISQRQILHVLHFLVMKTDSKSLFGNLREDLHAAALEFVGTILFLLLGLGGIQAAAFSNQSSVAAAASGAGNDGAQAINKVASIEQLLYISVSMGLSLLVSVWFFYRVTGGVFNPAVSTALLLIGAIGPVRWALYCIAQMVGGIVASGILLALLPGELVVTPSPTRGVNAAQAVFIEAFLTSALVLSVLMLAAEKHRSTPFAPIGIGLTLFACHLWGVVFTGAAMNTARAFGPAVVSGFDRDHWVYWVGPFVGSLMATLFYGFLKHIKYWRLNPDQDIPDPKMSPPDPLENVLSRTRTSTDRERNGDAGLGANGHAMNGNGEHKSKVEHV</sequence>
<dbReference type="GO" id="GO:0005730">
    <property type="term" value="C:nucleolus"/>
    <property type="evidence" value="ECO:0007669"/>
    <property type="project" value="UniProtKB-SubCell"/>
</dbReference>
<dbReference type="GO" id="GO:0016020">
    <property type="term" value="C:membrane"/>
    <property type="evidence" value="ECO:0007669"/>
    <property type="project" value="UniProtKB-SubCell"/>
</dbReference>
<feature type="compositionally biased region" description="Basic and acidic residues" evidence="13">
    <location>
        <begin position="404"/>
        <end position="415"/>
    </location>
</feature>
<dbReference type="GO" id="GO:0003723">
    <property type="term" value="F:RNA binding"/>
    <property type="evidence" value="ECO:0007669"/>
    <property type="project" value="TreeGrafter"/>
</dbReference>
<comment type="similarity">
    <text evidence="4">Belongs to the ESF1 family.</text>
</comment>
<keyword evidence="11" id="KW-0325">Glycoprotein</keyword>
<evidence type="ECO:0000256" key="7">
    <source>
        <dbReference type="ARBA" id="ARBA00022737"/>
    </source>
</evidence>
<dbReference type="GO" id="GO:0006364">
    <property type="term" value="P:rRNA processing"/>
    <property type="evidence" value="ECO:0007669"/>
    <property type="project" value="InterPro"/>
</dbReference>
<dbReference type="PANTHER" id="PTHR12202">
    <property type="entry name" value="ESF1 HOMOLOG"/>
    <property type="match status" value="1"/>
</dbReference>
<feature type="compositionally biased region" description="Basic and acidic residues" evidence="13">
    <location>
        <begin position="543"/>
        <end position="563"/>
    </location>
</feature>
<evidence type="ECO:0000256" key="13">
    <source>
        <dbReference type="SAM" id="MobiDB-lite"/>
    </source>
</evidence>
<dbReference type="Proteomes" id="UP000663843">
    <property type="component" value="Unassembled WGS sequence"/>
</dbReference>
<comment type="similarity">
    <text evidence="3">Belongs to the MIP/aquaporin (TC 1.A.8) family.</text>
</comment>
<feature type="compositionally biased region" description="Acidic residues" evidence="13">
    <location>
        <begin position="494"/>
        <end position="506"/>
    </location>
</feature>
<dbReference type="GO" id="GO:0015267">
    <property type="term" value="F:channel activity"/>
    <property type="evidence" value="ECO:0007669"/>
    <property type="project" value="InterPro"/>
</dbReference>
<evidence type="ECO:0000256" key="4">
    <source>
        <dbReference type="ARBA" id="ARBA00009087"/>
    </source>
</evidence>
<dbReference type="Pfam" id="PF08159">
    <property type="entry name" value="NUC153"/>
    <property type="match status" value="1"/>
</dbReference>
<feature type="compositionally biased region" description="Basic and acidic residues" evidence="13">
    <location>
        <begin position="1010"/>
        <end position="1019"/>
    </location>
</feature>
<dbReference type="InterPro" id="IPR012580">
    <property type="entry name" value="NUC153"/>
</dbReference>
<evidence type="ECO:0000256" key="8">
    <source>
        <dbReference type="ARBA" id="ARBA00022989"/>
    </source>
</evidence>
<evidence type="ECO:0000256" key="10">
    <source>
        <dbReference type="ARBA" id="ARBA00023136"/>
    </source>
</evidence>
<accession>A0A8H3DEA9</accession>
<feature type="region of interest" description="Disordered" evidence="13">
    <location>
        <begin position="77"/>
        <end position="136"/>
    </location>
</feature>
<dbReference type="InterPro" id="IPR039754">
    <property type="entry name" value="Esf1"/>
</dbReference>
<evidence type="ECO:0000259" key="15">
    <source>
        <dbReference type="Pfam" id="PF08159"/>
    </source>
</evidence>